<gene>
    <name evidence="2" type="ORF">XELAEV_18028171mg</name>
</gene>
<protein>
    <submittedName>
        <fullName evidence="2">Uncharacterized protein</fullName>
    </submittedName>
</protein>
<keyword evidence="1" id="KW-0732">Signal</keyword>
<dbReference type="AlphaFoldDB" id="A0A974CXM9"/>
<sequence>MPKLLILSVLLVVAAQLTTFNLTPTRRITFYRYSSLLPQALSHHPLSFREERRLTPFDLFYKMVSPSYTPLVIGNT</sequence>
<accession>A0A974CXM9</accession>
<dbReference type="EMBL" id="CM004474">
    <property type="protein sequence ID" value="OCT81352.1"/>
    <property type="molecule type" value="Genomic_DNA"/>
</dbReference>
<feature type="signal peptide" evidence="1">
    <location>
        <begin position="1"/>
        <end position="19"/>
    </location>
</feature>
<organism evidence="2 3">
    <name type="scientific">Xenopus laevis</name>
    <name type="common">African clawed frog</name>
    <dbReference type="NCBI Taxonomy" id="8355"/>
    <lineage>
        <taxon>Eukaryota</taxon>
        <taxon>Metazoa</taxon>
        <taxon>Chordata</taxon>
        <taxon>Craniata</taxon>
        <taxon>Vertebrata</taxon>
        <taxon>Euteleostomi</taxon>
        <taxon>Amphibia</taxon>
        <taxon>Batrachia</taxon>
        <taxon>Anura</taxon>
        <taxon>Pipoidea</taxon>
        <taxon>Pipidae</taxon>
        <taxon>Xenopodinae</taxon>
        <taxon>Xenopus</taxon>
        <taxon>Xenopus</taxon>
    </lineage>
</organism>
<evidence type="ECO:0000313" key="3">
    <source>
        <dbReference type="Proteomes" id="UP000694892"/>
    </source>
</evidence>
<dbReference type="Proteomes" id="UP000694892">
    <property type="component" value="Chromosome 5L"/>
</dbReference>
<evidence type="ECO:0000313" key="2">
    <source>
        <dbReference type="EMBL" id="OCT81352.1"/>
    </source>
</evidence>
<feature type="chain" id="PRO_5037767042" evidence="1">
    <location>
        <begin position="20"/>
        <end position="76"/>
    </location>
</feature>
<name>A0A974CXM9_XENLA</name>
<reference evidence="3" key="1">
    <citation type="journal article" date="2016" name="Nature">
        <title>Genome evolution in the allotetraploid frog Xenopus laevis.</title>
        <authorList>
            <person name="Session A.M."/>
            <person name="Uno Y."/>
            <person name="Kwon T."/>
            <person name="Chapman J.A."/>
            <person name="Toyoda A."/>
            <person name="Takahashi S."/>
            <person name="Fukui A."/>
            <person name="Hikosaka A."/>
            <person name="Suzuki A."/>
            <person name="Kondo M."/>
            <person name="van Heeringen S.J."/>
            <person name="Quigley I."/>
            <person name="Heinz S."/>
            <person name="Ogino H."/>
            <person name="Ochi H."/>
            <person name="Hellsten U."/>
            <person name="Lyons J.B."/>
            <person name="Simakov O."/>
            <person name="Putnam N."/>
            <person name="Stites J."/>
            <person name="Kuroki Y."/>
            <person name="Tanaka T."/>
            <person name="Michiue T."/>
            <person name="Watanabe M."/>
            <person name="Bogdanovic O."/>
            <person name="Lister R."/>
            <person name="Georgiou G."/>
            <person name="Paranjpe S.S."/>
            <person name="van Kruijsbergen I."/>
            <person name="Shu S."/>
            <person name="Carlson J."/>
            <person name="Kinoshita T."/>
            <person name="Ohta Y."/>
            <person name="Mawaribuchi S."/>
            <person name="Jenkins J."/>
            <person name="Grimwood J."/>
            <person name="Schmutz J."/>
            <person name="Mitros T."/>
            <person name="Mozaffari S.V."/>
            <person name="Suzuki Y."/>
            <person name="Haramoto Y."/>
            <person name="Yamamoto T.S."/>
            <person name="Takagi C."/>
            <person name="Heald R."/>
            <person name="Miller K."/>
            <person name="Haudenschild C."/>
            <person name="Kitzman J."/>
            <person name="Nakayama T."/>
            <person name="Izutsu Y."/>
            <person name="Robert J."/>
            <person name="Fortriede J."/>
            <person name="Burns K."/>
            <person name="Lotay V."/>
            <person name="Karimi K."/>
            <person name="Yasuoka Y."/>
            <person name="Dichmann D.S."/>
            <person name="Flajnik M.F."/>
            <person name="Houston D.W."/>
            <person name="Shendure J."/>
            <person name="DuPasquier L."/>
            <person name="Vize P.D."/>
            <person name="Zorn A.M."/>
            <person name="Ito M."/>
            <person name="Marcotte E.M."/>
            <person name="Wallingford J.B."/>
            <person name="Ito Y."/>
            <person name="Asashima M."/>
            <person name="Ueno N."/>
            <person name="Matsuda Y."/>
            <person name="Veenstra G.J."/>
            <person name="Fujiyama A."/>
            <person name="Harland R.M."/>
            <person name="Taira M."/>
            <person name="Rokhsar D.S."/>
        </authorList>
    </citation>
    <scope>NUCLEOTIDE SEQUENCE [LARGE SCALE GENOMIC DNA]</scope>
    <source>
        <strain evidence="3">J</strain>
    </source>
</reference>
<proteinExistence type="predicted"/>
<evidence type="ECO:0000256" key="1">
    <source>
        <dbReference type="SAM" id="SignalP"/>
    </source>
</evidence>